<dbReference type="InterPro" id="IPR023606">
    <property type="entry name" value="CoA-Trfase_III_dom_1_sf"/>
</dbReference>
<dbReference type="InterPro" id="IPR003673">
    <property type="entry name" value="CoA-Trfase_fam_III"/>
</dbReference>
<dbReference type="AlphaFoldDB" id="A0A5B8CLT8"/>
<dbReference type="InterPro" id="IPR044855">
    <property type="entry name" value="CoA-Trfase_III_dom3_sf"/>
</dbReference>
<dbReference type="Pfam" id="PF02515">
    <property type="entry name" value="CoA_transf_3"/>
    <property type="match status" value="2"/>
</dbReference>
<dbReference type="EMBL" id="CP041017">
    <property type="protein sequence ID" value="QDC39696.1"/>
    <property type="molecule type" value="Genomic_DNA"/>
</dbReference>
<dbReference type="SUPFAM" id="SSF89796">
    <property type="entry name" value="CoA-transferase family III (CaiB/BaiF)"/>
    <property type="match status" value="1"/>
</dbReference>
<evidence type="ECO:0000313" key="1">
    <source>
        <dbReference type="EMBL" id="QDC39696.1"/>
    </source>
</evidence>
<name>A0A5B8CLT8_SPHSA</name>
<gene>
    <name evidence="1" type="ORF">FIL70_21155</name>
</gene>
<evidence type="ECO:0000313" key="2">
    <source>
        <dbReference type="Proteomes" id="UP000311469"/>
    </source>
</evidence>
<reference evidence="1 2" key="1">
    <citation type="submission" date="2019-06" db="EMBL/GenBank/DDBJ databases">
        <title>Genome organization and adaptive potential of archetypical organophosphate degarding Sphingobium fuliginis ATCC 27551.</title>
        <authorList>
            <person name="Sarwar A."/>
            <person name="Parthasarathy S."/>
            <person name="Singh C."/>
            <person name="Siddavattam D."/>
        </authorList>
    </citation>
    <scope>NUCLEOTIDE SEQUENCE [LARGE SCALE GENOMIC DNA]</scope>
    <source>
        <strain evidence="1 2">ATCC 27551</strain>
    </source>
</reference>
<dbReference type="PANTHER" id="PTHR48228">
    <property type="entry name" value="SUCCINYL-COA--D-CITRAMALATE COA-TRANSFERASE"/>
    <property type="match status" value="1"/>
</dbReference>
<proteinExistence type="predicted"/>
<dbReference type="Proteomes" id="UP000311469">
    <property type="component" value="Chromosome cSF2"/>
</dbReference>
<accession>A0A5B8CLT8</accession>
<dbReference type="KEGG" id="sufl:FIL70_21155"/>
<dbReference type="PANTHER" id="PTHR48228:SF5">
    <property type="entry name" value="ALPHA-METHYLACYL-COA RACEMASE"/>
    <property type="match status" value="1"/>
</dbReference>
<dbReference type="GO" id="GO:0003824">
    <property type="term" value="F:catalytic activity"/>
    <property type="evidence" value="ECO:0007669"/>
    <property type="project" value="InterPro"/>
</dbReference>
<dbReference type="InterPro" id="IPR050509">
    <property type="entry name" value="CoA-transferase_III"/>
</dbReference>
<sequence>MLAQMGADVVQVESEGGNPAQRLAPFAPDWAEGEESLFWATYAAGKHSIVADPGGDKALWDRLLQSADILIESRTPAEGRPAWLDPGGLEGPKHDWPDSEITLWAAGGPLWLTRGHDDRPLRISVPQACIHAGATAVSAALIALADRARTGRGQHVDLAVVQTLPQCTLGAVLAEGVGHADFVPRRKAGDEHVVDLSGSGSITRKSKWTVSDGLAEMHLGIGPAAGPASNKLMTWMRDEGWFHPLFGNWDWSRLHEKIIAGEVSGADLDAVRAWVQSILATRHKDELVGVAIERGVRIAPILTVADLAESAQFAARDFIETFGPFGPCKMPGLLPVTVLKDLCGLVPPPGWASMTWKSGRVARGEAVAAFSRLG</sequence>
<evidence type="ECO:0008006" key="3">
    <source>
        <dbReference type="Google" id="ProtNLM"/>
    </source>
</evidence>
<organism evidence="1 2">
    <name type="scientific">Sphingobium fuliginis ATCC 27551</name>
    <dbReference type="NCBI Taxonomy" id="1208342"/>
    <lineage>
        <taxon>Bacteria</taxon>
        <taxon>Pseudomonadati</taxon>
        <taxon>Pseudomonadota</taxon>
        <taxon>Alphaproteobacteria</taxon>
        <taxon>Sphingomonadales</taxon>
        <taxon>Sphingomonadaceae</taxon>
        <taxon>Sphingobium</taxon>
    </lineage>
</organism>
<dbReference type="Gene3D" id="3.40.50.10540">
    <property type="entry name" value="Crotonobetainyl-coa:carnitine coa-transferase, domain 1"/>
    <property type="match status" value="1"/>
</dbReference>
<dbReference type="Gene3D" id="3.30.1540.10">
    <property type="entry name" value="formyl-coa transferase, domain 3"/>
    <property type="match status" value="1"/>
</dbReference>
<protein>
    <recommendedName>
        <fullName evidence="3">CoA transferase</fullName>
    </recommendedName>
</protein>